<dbReference type="InterPro" id="IPR011990">
    <property type="entry name" value="TPR-like_helical_dom_sf"/>
</dbReference>
<dbReference type="InterPro" id="IPR050660">
    <property type="entry name" value="NEK_Ser/Thr_kinase"/>
</dbReference>
<dbReference type="Gene3D" id="1.25.40.10">
    <property type="entry name" value="Tetratricopeptide repeat domain"/>
    <property type="match status" value="3"/>
</dbReference>
<dbReference type="PROSITE" id="PS00108">
    <property type="entry name" value="PROTEIN_KINASE_ST"/>
    <property type="match status" value="1"/>
</dbReference>
<dbReference type="InterPro" id="IPR000719">
    <property type="entry name" value="Prot_kinase_dom"/>
</dbReference>
<dbReference type="Pfam" id="PF00069">
    <property type="entry name" value="Pkinase"/>
    <property type="match status" value="1"/>
</dbReference>
<dbReference type="Gene3D" id="3.30.200.20">
    <property type="entry name" value="Phosphorylase Kinase, domain 1"/>
    <property type="match status" value="1"/>
</dbReference>
<feature type="non-terminal residue" evidence="9">
    <location>
        <position position="1132"/>
    </location>
</feature>
<protein>
    <recommendedName>
        <fullName evidence="2">non-specific serine/threonine protein kinase</fullName>
        <ecNumber evidence="2">2.7.11.1</ecNumber>
    </recommendedName>
</protein>
<dbReference type="AlphaFoldDB" id="A0A7Y2EAR1"/>
<comment type="caution">
    <text evidence="9">The sequence shown here is derived from an EMBL/GenBank/DDBJ whole genome shotgun (WGS) entry which is preliminary data.</text>
</comment>
<accession>A0A7Y2EAR1</accession>
<sequence>MKRQIQTPPRLDNRYLVEEEIGEGSFGRIYRVRDSLSNRRLALKRLRDHSAQTEYHLLREFDSHAGIVSPVELGFLPDGGSYFTMDYVDGVPFPTAARSLSKDSVLRLAEDLAWALDAMHLKQVRHGDLKPENVLVTLNPVPELTVLDVGLATMGSAPQLEIAELDQAPAGSLAYLAPEQVLGNEVSFSADIFSFGVLFAEALQGERPFQGTNSRDLLGKIQSGTADLGGVEVPELKTLLHSCLEREPSLRPTAKRVAETLRKIHGKASPEEKAHRLALLDRPPRQEWAVVHALQSHLQTGEQSGTALVAPRGFGKSRLLEDLQGRLLKSPDHIVFHYTVSTQVLDLVAQLQDQFDKRLDLPFYTQTAQNQQSSSLAAARFAEVLDEEFGDPDSRWGWLFIDDVGALDSGSLRFLEELLSENVPSRFNIVGAVDSERKLSSQWHRYEVFPFSQDALGSFLKAVVPNVSWHSQLTDQAWQKTRGVPFYLCAWVRSAIERVSDTLSPKLLEEALLQETDASRPYASILDPVQTALADQPQPREVLYALALLDAPGSLTYLKGCLDQEEAEIEASLAPLVDHHFIEARSYQGVTTYRPKHPLIAEALRSQLSWEDQRAWHVRIARQLKTQPGRETLCWKHWERSGVVNDEAFASAYEAGEKYRQLGSNEEAAACFQWCLEHGASLPESDASIRAWKVEQRLGEAKRLLGEHREAVRFFLKAANSAEDPNIRSTLLREAAAVHLGTLGNIDEALRLLSQAQTESPSPEILAYVYRDRAEALRLRGDYMAAEKSIRQGLEALTQTHSEDAERVEAMLEGTYGQILSFQGRFTKAERHLLRGVKLARAAKAPMEEARINTNLSTCFSYLGRYRESLQAVRRAQELGEELGDVRRLTAELHGQSNCEFYMGNLEEAERIYLRGIRSAQRIEDRQIEKYMHYTGGAIALQQGDWERALERFESCVHLSEVLGHDQARSLGLTGLAQLALERGFVSQAQKHLRVARSLRLEDPIALAMRLHLEAKVALSEANAKGSLDLAQQAQRLLQQSSSIKFRAPIHVLLSEIYQAGGNAAAAREEAMAALDFANMVEVPMYKVEGLLALASIASEESLIVLEKASTLCQQHGFERLGLRSERHLGLA</sequence>
<evidence type="ECO:0000256" key="3">
    <source>
        <dbReference type="ARBA" id="ARBA00022679"/>
    </source>
</evidence>
<dbReference type="GO" id="GO:0005524">
    <property type="term" value="F:ATP binding"/>
    <property type="evidence" value="ECO:0007669"/>
    <property type="project" value="UniProtKB-UniRule"/>
</dbReference>
<evidence type="ECO:0000256" key="2">
    <source>
        <dbReference type="ARBA" id="ARBA00012513"/>
    </source>
</evidence>
<dbReference type="InterPro" id="IPR027417">
    <property type="entry name" value="P-loop_NTPase"/>
</dbReference>
<dbReference type="Gene3D" id="1.10.510.10">
    <property type="entry name" value="Transferase(Phosphotransferase) domain 1"/>
    <property type="match status" value="1"/>
</dbReference>
<organism evidence="9 10">
    <name type="scientific">Eiseniibacteriota bacterium</name>
    <dbReference type="NCBI Taxonomy" id="2212470"/>
    <lineage>
        <taxon>Bacteria</taxon>
        <taxon>Candidatus Eiseniibacteriota</taxon>
    </lineage>
</organism>
<keyword evidence="3" id="KW-0808">Transferase</keyword>
<dbReference type="Proteomes" id="UP000547674">
    <property type="component" value="Unassembled WGS sequence"/>
</dbReference>
<dbReference type="SMART" id="SM00220">
    <property type="entry name" value="S_TKc"/>
    <property type="match status" value="1"/>
</dbReference>
<dbReference type="EC" id="2.7.11.1" evidence="2"/>
<feature type="binding site" evidence="7">
    <location>
        <position position="44"/>
    </location>
    <ligand>
        <name>ATP</name>
        <dbReference type="ChEBI" id="CHEBI:30616"/>
    </ligand>
</feature>
<dbReference type="SMART" id="SM00028">
    <property type="entry name" value="TPR"/>
    <property type="match status" value="5"/>
</dbReference>
<evidence type="ECO:0000313" key="9">
    <source>
        <dbReference type="EMBL" id="NNF07587.1"/>
    </source>
</evidence>
<dbReference type="PANTHER" id="PTHR43671:SF13">
    <property type="entry name" value="SERINE_THREONINE-PROTEIN KINASE NEK2"/>
    <property type="match status" value="1"/>
</dbReference>
<proteinExistence type="inferred from homology"/>
<keyword evidence="6 7" id="KW-0067">ATP-binding</keyword>
<dbReference type="PANTHER" id="PTHR43671">
    <property type="entry name" value="SERINE/THREONINE-PROTEIN KINASE NEK"/>
    <property type="match status" value="1"/>
</dbReference>
<dbReference type="InterPro" id="IPR019734">
    <property type="entry name" value="TPR_rpt"/>
</dbReference>
<keyword evidence="4 7" id="KW-0547">Nucleotide-binding</keyword>
<evidence type="ECO:0000256" key="5">
    <source>
        <dbReference type="ARBA" id="ARBA00022777"/>
    </source>
</evidence>
<dbReference type="SUPFAM" id="SSF52540">
    <property type="entry name" value="P-loop containing nucleoside triphosphate hydrolases"/>
    <property type="match status" value="1"/>
</dbReference>
<comment type="similarity">
    <text evidence="1">Belongs to the protein kinase superfamily. NEK Ser/Thr protein kinase family. NIMA subfamily.</text>
</comment>
<gene>
    <name evidence="9" type="ORF">HKN21_12565</name>
</gene>
<feature type="domain" description="Protein kinase" evidence="8">
    <location>
        <begin position="15"/>
        <end position="268"/>
    </location>
</feature>
<dbReference type="SUPFAM" id="SSF56112">
    <property type="entry name" value="Protein kinase-like (PK-like)"/>
    <property type="match status" value="1"/>
</dbReference>
<dbReference type="PROSITE" id="PS00107">
    <property type="entry name" value="PROTEIN_KINASE_ATP"/>
    <property type="match status" value="1"/>
</dbReference>
<reference evidence="9 10" key="1">
    <citation type="submission" date="2020-03" db="EMBL/GenBank/DDBJ databases">
        <title>Metabolic flexibility allows generalist bacteria to become dominant in a frequently disturbed ecosystem.</title>
        <authorList>
            <person name="Chen Y.-J."/>
            <person name="Leung P.M."/>
            <person name="Bay S.K."/>
            <person name="Hugenholtz P."/>
            <person name="Kessler A.J."/>
            <person name="Shelley G."/>
            <person name="Waite D.W."/>
            <person name="Cook P.L."/>
            <person name="Greening C."/>
        </authorList>
    </citation>
    <scope>NUCLEOTIDE SEQUENCE [LARGE SCALE GENOMIC DNA]</scope>
    <source>
        <strain evidence="9">SS_bin_28</strain>
    </source>
</reference>
<dbReference type="SUPFAM" id="SSF48452">
    <property type="entry name" value="TPR-like"/>
    <property type="match status" value="3"/>
</dbReference>
<dbReference type="CDD" id="cd14014">
    <property type="entry name" value="STKc_PknB_like"/>
    <property type="match status" value="1"/>
</dbReference>
<evidence type="ECO:0000259" key="8">
    <source>
        <dbReference type="PROSITE" id="PS50011"/>
    </source>
</evidence>
<dbReference type="InterPro" id="IPR011009">
    <property type="entry name" value="Kinase-like_dom_sf"/>
</dbReference>
<name>A0A7Y2EAR1_UNCEI</name>
<keyword evidence="5 9" id="KW-0418">Kinase</keyword>
<dbReference type="PROSITE" id="PS50011">
    <property type="entry name" value="PROTEIN_KINASE_DOM"/>
    <property type="match status" value="1"/>
</dbReference>
<evidence type="ECO:0000313" key="10">
    <source>
        <dbReference type="Proteomes" id="UP000547674"/>
    </source>
</evidence>
<evidence type="ECO:0000256" key="7">
    <source>
        <dbReference type="PROSITE-ProRule" id="PRU10141"/>
    </source>
</evidence>
<dbReference type="GO" id="GO:0004674">
    <property type="term" value="F:protein serine/threonine kinase activity"/>
    <property type="evidence" value="ECO:0007669"/>
    <property type="project" value="UniProtKB-EC"/>
</dbReference>
<dbReference type="EMBL" id="JABDJR010000504">
    <property type="protein sequence ID" value="NNF07587.1"/>
    <property type="molecule type" value="Genomic_DNA"/>
</dbReference>
<evidence type="ECO:0000256" key="4">
    <source>
        <dbReference type="ARBA" id="ARBA00022741"/>
    </source>
</evidence>
<evidence type="ECO:0000256" key="6">
    <source>
        <dbReference type="ARBA" id="ARBA00022840"/>
    </source>
</evidence>
<dbReference type="InterPro" id="IPR017441">
    <property type="entry name" value="Protein_kinase_ATP_BS"/>
</dbReference>
<evidence type="ECO:0000256" key="1">
    <source>
        <dbReference type="ARBA" id="ARBA00010886"/>
    </source>
</evidence>
<dbReference type="InterPro" id="IPR008271">
    <property type="entry name" value="Ser/Thr_kinase_AS"/>
</dbReference>